<keyword evidence="5" id="KW-1185">Reference proteome</keyword>
<sequence>MPSTFRHSQRPTALSFCVLLLHSHSINGQSQSSSTCTTHENVCSGAGPSKRPLPGCSTFAQCDTTTNSVISIQTCLAGSIFDTLLETCNWNYVAFCDVASCPPTEEPTPFPTTEEPSWSPSKRPTAPPTGSPTVTPTSIPSLSPSFTKESIVQDFLLSKQDLIEKYILISYTSSGLAYPSRQYKFDDFFSSLQLMGIQGFGSGFQFMLYEGDAVKYQYGLVNLAAFLANAMVETIQNDACDELNWQEVAGRYAISNSCGQEGRSYQDETCNNQANEDIFSCQVDTNMEIIAISSGNQVRAPPPFKCEAGRGEGFYAGYWDTETGTEVADIPYSNSNGRTDTEGCCWWGRGALSTRGICNIGKFNYYVGMKAALDGRPSLYPNIDFCQYPEAVCSSDATNELRWTISMFEWAERIQRYTSDQWSYENQLTTFVDRGMNDDSFIDSVGRILSLGCHQEGCSDFEVRHADQRKANFYLILNDVFSLKFLLQPTPQPGPTVTPGPSLQLDFEVDVPNPVAMPQPWPPILPPTTEITSPQPGASYEELPPSYDIGATGDLLLLTAMPTNEHNDSLMRVEENASGRLLRSSVVSFLVVFYCFSLNK</sequence>
<proteinExistence type="predicted"/>
<feature type="region of interest" description="Disordered" evidence="1">
    <location>
        <begin position="104"/>
        <end position="141"/>
    </location>
</feature>
<keyword evidence="2" id="KW-0732">Signal</keyword>
<feature type="compositionally biased region" description="Low complexity" evidence="1">
    <location>
        <begin position="131"/>
        <end position="141"/>
    </location>
</feature>
<evidence type="ECO:0000313" key="5">
    <source>
        <dbReference type="Proteomes" id="UP001516023"/>
    </source>
</evidence>
<feature type="domain" description="Chitin-binding type-2" evidence="3">
    <location>
        <begin position="40"/>
        <end position="98"/>
    </location>
</feature>
<dbReference type="InterPro" id="IPR002557">
    <property type="entry name" value="Chitin-bd_dom"/>
</dbReference>
<comment type="caution">
    <text evidence="4">The sequence shown here is derived from an EMBL/GenBank/DDBJ whole genome shotgun (WGS) entry which is preliminary data.</text>
</comment>
<dbReference type="PROSITE" id="PS50940">
    <property type="entry name" value="CHIT_BIND_II"/>
    <property type="match status" value="1"/>
</dbReference>
<protein>
    <recommendedName>
        <fullName evidence="3">Chitin-binding type-2 domain-containing protein</fullName>
    </recommendedName>
</protein>
<evidence type="ECO:0000256" key="1">
    <source>
        <dbReference type="SAM" id="MobiDB-lite"/>
    </source>
</evidence>
<reference evidence="4 5" key="1">
    <citation type="journal article" date="2020" name="G3 (Bethesda)">
        <title>Improved Reference Genome for Cyclotella cryptica CCMP332, a Model for Cell Wall Morphogenesis, Salinity Adaptation, and Lipid Production in Diatoms (Bacillariophyta).</title>
        <authorList>
            <person name="Roberts W.R."/>
            <person name="Downey K.M."/>
            <person name="Ruck E.C."/>
            <person name="Traller J.C."/>
            <person name="Alverson A.J."/>
        </authorList>
    </citation>
    <scope>NUCLEOTIDE SEQUENCE [LARGE SCALE GENOMIC DNA]</scope>
    <source>
        <strain evidence="4 5">CCMP332</strain>
    </source>
</reference>
<dbReference type="PANTHER" id="PTHR21113:SF4">
    <property type="entry name" value="CHITIN-BINDING TYPE-4 DOMAIN-CONTAINING PROTEIN"/>
    <property type="match status" value="1"/>
</dbReference>
<evidence type="ECO:0000259" key="3">
    <source>
        <dbReference type="PROSITE" id="PS50940"/>
    </source>
</evidence>
<evidence type="ECO:0000256" key="2">
    <source>
        <dbReference type="SAM" id="SignalP"/>
    </source>
</evidence>
<evidence type="ECO:0000313" key="4">
    <source>
        <dbReference type="EMBL" id="KAL3797245.1"/>
    </source>
</evidence>
<dbReference type="Proteomes" id="UP001516023">
    <property type="component" value="Unassembled WGS sequence"/>
</dbReference>
<feature type="chain" id="PRO_5044865963" description="Chitin-binding type-2 domain-containing protein" evidence="2">
    <location>
        <begin position="29"/>
        <end position="600"/>
    </location>
</feature>
<dbReference type="InterPro" id="IPR036508">
    <property type="entry name" value="Chitin-bd_dom_sf"/>
</dbReference>
<organism evidence="4 5">
    <name type="scientific">Cyclotella cryptica</name>
    <dbReference type="NCBI Taxonomy" id="29204"/>
    <lineage>
        <taxon>Eukaryota</taxon>
        <taxon>Sar</taxon>
        <taxon>Stramenopiles</taxon>
        <taxon>Ochrophyta</taxon>
        <taxon>Bacillariophyta</taxon>
        <taxon>Coscinodiscophyceae</taxon>
        <taxon>Thalassiosirophycidae</taxon>
        <taxon>Stephanodiscales</taxon>
        <taxon>Stephanodiscaceae</taxon>
        <taxon>Cyclotella</taxon>
    </lineage>
</organism>
<name>A0ABD3QAP6_9STRA</name>
<dbReference type="AlphaFoldDB" id="A0ABD3QAP6"/>
<gene>
    <name evidence="4" type="ORF">HJC23_004537</name>
</gene>
<feature type="compositionally biased region" description="Low complexity" evidence="1">
    <location>
        <begin position="111"/>
        <end position="121"/>
    </location>
</feature>
<feature type="signal peptide" evidence="2">
    <location>
        <begin position="1"/>
        <end position="28"/>
    </location>
</feature>
<dbReference type="PANTHER" id="PTHR21113">
    <property type="entry name" value="AGAP001705-PA"/>
    <property type="match status" value="1"/>
</dbReference>
<dbReference type="SUPFAM" id="SSF57625">
    <property type="entry name" value="Invertebrate chitin-binding proteins"/>
    <property type="match status" value="1"/>
</dbReference>
<accession>A0ABD3QAP6</accession>
<dbReference type="EMBL" id="JABMIG020000056">
    <property type="protein sequence ID" value="KAL3797245.1"/>
    <property type="molecule type" value="Genomic_DNA"/>
</dbReference>